<reference evidence="7 8" key="1">
    <citation type="submission" date="2018-11" db="EMBL/GenBank/DDBJ databases">
        <title>Bradyrhizobium sp. nov., isolated from effective nodules of peanut in China.</title>
        <authorList>
            <person name="Li Y."/>
        </authorList>
    </citation>
    <scope>NUCLEOTIDE SEQUENCE [LARGE SCALE GENOMIC DNA]</scope>
    <source>
        <strain evidence="7 8">CCBAU 51770</strain>
    </source>
</reference>
<dbReference type="Proteomes" id="UP000290174">
    <property type="component" value="Unassembled WGS sequence"/>
</dbReference>
<dbReference type="GO" id="GO:0022857">
    <property type="term" value="F:transmembrane transporter activity"/>
    <property type="evidence" value="ECO:0007669"/>
    <property type="project" value="InterPro"/>
</dbReference>
<comment type="caution">
    <text evidence="7">The sequence shown here is derived from an EMBL/GenBank/DDBJ whole genome shotgun (WGS) entry which is preliminary data.</text>
</comment>
<dbReference type="SUPFAM" id="SSF50331">
    <property type="entry name" value="MOP-like"/>
    <property type="match status" value="1"/>
</dbReference>
<dbReference type="InterPro" id="IPR017871">
    <property type="entry name" value="ABC_transporter-like_CS"/>
</dbReference>
<dbReference type="Pfam" id="PF08402">
    <property type="entry name" value="TOBE_2"/>
    <property type="match status" value="1"/>
</dbReference>
<dbReference type="GO" id="GO:0015847">
    <property type="term" value="P:putrescine transport"/>
    <property type="evidence" value="ECO:0007669"/>
    <property type="project" value="UniProtKB-ARBA"/>
</dbReference>
<keyword evidence="3" id="KW-0547">Nucleotide-binding</keyword>
<comment type="similarity">
    <text evidence="1">Belongs to the ABC transporter superfamily.</text>
</comment>
<keyword evidence="2" id="KW-0813">Transport</keyword>
<accession>A0A4Q0QB55</accession>
<dbReference type="GO" id="GO:0016887">
    <property type="term" value="F:ATP hydrolysis activity"/>
    <property type="evidence" value="ECO:0007669"/>
    <property type="project" value="InterPro"/>
</dbReference>
<dbReference type="InterPro" id="IPR013611">
    <property type="entry name" value="Transp-assoc_OB_typ2"/>
</dbReference>
<dbReference type="PROSITE" id="PS50893">
    <property type="entry name" value="ABC_TRANSPORTER_2"/>
    <property type="match status" value="1"/>
</dbReference>
<keyword evidence="4 7" id="KW-0067">ATP-binding</keyword>
<dbReference type="PROSITE" id="PS00211">
    <property type="entry name" value="ABC_TRANSPORTER_1"/>
    <property type="match status" value="1"/>
</dbReference>
<dbReference type="GO" id="GO:0043190">
    <property type="term" value="C:ATP-binding cassette (ABC) transporter complex"/>
    <property type="evidence" value="ECO:0007669"/>
    <property type="project" value="InterPro"/>
</dbReference>
<dbReference type="InterPro" id="IPR003439">
    <property type="entry name" value="ABC_transporter-like_ATP-bd"/>
</dbReference>
<dbReference type="InterPro" id="IPR027417">
    <property type="entry name" value="P-loop_NTPase"/>
</dbReference>
<proteinExistence type="inferred from homology"/>
<dbReference type="InterPro" id="IPR008995">
    <property type="entry name" value="Mo/tungstate-bd_C_term_dom"/>
</dbReference>
<dbReference type="PANTHER" id="PTHR42781">
    <property type="entry name" value="SPERMIDINE/PUTRESCINE IMPORT ATP-BINDING PROTEIN POTA"/>
    <property type="match status" value="1"/>
</dbReference>
<dbReference type="SMART" id="SM00382">
    <property type="entry name" value="AAA"/>
    <property type="match status" value="1"/>
</dbReference>
<gene>
    <name evidence="7" type="ORF">EAS61_34680</name>
</gene>
<evidence type="ECO:0000256" key="1">
    <source>
        <dbReference type="ARBA" id="ARBA00005417"/>
    </source>
</evidence>
<dbReference type="SUPFAM" id="SSF52540">
    <property type="entry name" value="P-loop containing nucleoside triphosphate hydrolases"/>
    <property type="match status" value="1"/>
</dbReference>
<sequence length="417" mass="45223">MRRWPLSRGSSRDSLIYQILYRTGGGFGLVRGRSPHRRQTEGKRDSVNIASARQSASGASIRISRLEKRFGAVSAVDGVDIDIAAGEFVALLGPSGSGKTTILMSVAGFEFPTSGTIHVDSEDLTYVPSNRRNLGMVFQNYTLFPHMSILDNVAFPLKMRGLRTAERHARAEAALATVRLAGYGHRRPNELSGGQQQRVALARAIVYQPRVLLMDEPLSALDKNLREDMQLEIKRLHAELGITVIFVTHDQSEALTMADRIAVLRDGKIQQIGPARQLYERPANLFTAGFIGEMNFVDVAVQSVGDDTSVALPWGETWRLPATAAVEPLAAGEAAVLAVRPERLQLGVSPAGQVMTVTLSDIVYAGAALLLIGRLPDGTEMRARIPGASQLSSLAPGDVASFTIPTEAMLLYRGKRQ</sequence>
<evidence type="ECO:0000313" key="8">
    <source>
        <dbReference type="Proteomes" id="UP000290174"/>
    </source>
</evidence>
<dbReference type="Gene3D" id="3.40.50.300">
    <property type="entry name" value="P-loop containing nucleotide triphosphate hydrolases"/>
    <property type="match status" value="1"/>
</dbReference>
<dbReference type="InterPro" id="IPR050093">
    <property type="entry name" value="ABC_SmlMolc_Importer"/>
</dbReference>
<dbReference type="PANTHER" id="PTHR42781:SF4">
    <property type="entry name" value="SPERMIDINE_PUTRESCINE IMPORT ATP-BINDING PROTEIN POTA"/>
    <property type="match status" value="1"/>
</dbReference>
<dbReference type="FunFam" id="3.40.50.300:FF:000133">
    <property type="entry name" value="Spermidine/putrescine import ATP-binding protein PotA"/>
    <property type="match status" value="1"/>
</dbReference>
<organism evidence="7 8">
    <name type="scientific">Bradyrhizobium zhanjiangense</name>
    <dbReference type="NCBI Taxonomy" id="1325107"/>
    <lineage>
        <taxon>Bacteria</taxon>
        <taxon>Pseudomonadati</taxon>
        <taxon>Pseudomonadota</taxon>
        <taxon>Alphaproteobacteria</taxon>
        <taxon>Hyphomicrobiales</taxon>
        <taxon>Nitrobacteraceae</taxon>
        <taxon>Bradyrhizobium</taxon>
    </lineage>
</organism>
<evidence type="ECO:0000256" key="3">
    <source>
        <dbReference type="ARBA" id="ARBA00022741"/>
    </source>
</evidence>
<evidence type="ECO:0000256" key="5">
    <source>
        <dbReference type="ARBA" id="ARBA00024722"/>
    </source>
</evidence>
<dbReference type="Gene3D" id="2.40.50.100">
    <property type="match status" value="1"/>
</dbReference>
<protein>
    <submittedName>
        <fullName evidence="7">ABC transporter ATP-binding protein</fullName>
    </submittedName>
</protein>
<name>A0A4Q0QB55_9BRAD</name>
<dbReference type="AlphaFoldDB" id="A0A4Q0QB55"/>
<evidence type="ECO:0000256" key="4">
    <source>
        <dbReference type="ARBA" id="ARBA00022840"/>
    </source>
</evidence>
<evidence type="ECO:0000256" key="2">
    <source>
        <dbReference type="ARBA" id="ARBA00022448"/>
    </source>
</evidence>
<dbReference type="Pfam" id="PF00005">
    <property type="entry name" value="ABC_tran"/>
    <property type="match status" value="1"/>
</dbReference>
<dbReference type="EMBL" id="RKMK01000052">
    <property type="protein sequence ID" value="RXG85940.1"/>
    <property type="molecule type" value="Genomic_DNA"/>
</dbReference>
<feature type="domain" description="ABC transporter" evidence="6">
    <location>
        <begin position="61"/>
        <end position="291"/>
    </location>
</feature>
<dbReference type="GO" id="GO:0005524">
    <property type="term" value="F:ATP binding"/>
    <property type="evidence" value="ECO:0007669"/>
    <property type="project" value="UniProtKB-KW"/>
</dbReference>
<comment type="function">
    <text evidence="5">Involved in beta-(1--&gt;2)glucan export. Transmembrane domains (TMD) form a pore in the inner membrane and the ATP-binding domain (NBD) is responsible for energy generation.</text>
</comment>
<evidence type="ECO:0000313" key="7">
    <source>
        <dbReference type="EMBL" id="RXG85940.1"/>
    </source>
</evidence>
<dbReference type="InterPro" id="IPR003593">
    <property type="entry name" value="AAA+_ATPase"/>
</dbReference>
<evidence type="ECO:0000259" key="6">
    <source>
        <dbReference type="PROSITE" id="PS50893"/>
    </source>
</evidence>